<dbReference type="Proteomes" id="UP000625711">
    <property type="component" value="Unassembled WGS sequence"/>
</dbReference>
<accession>A0A834MEU3</accession>
<evidence type="ECO:0000313" key="2">
    <source>
        <dbReference type="EMBL" id="KAF7279226.1"/>
    </source>
</evidence>
<protein>
    <submittedName>
        <fullName evidence="2">Uncharacterized protein</fullName>
    </submittedName>
</protein>
<evidence type="ECO:0000256" key="1">
    <source>
        <dbReference type="SAM" id="MobiDB-lite"/>
    </source>
</evidence>
<reference evidence="2" key="1">
    <citation type="submission" date="2020-08" db="EMBL/GenBank/DDBJ databases">
        <title>Genome sequencing and assembly of the red palm weevil Rhynchophorus ferrugineus.</title>
        <authorList>
            <person name="Dias G.B."/>
            <person name="Bergman C.M."/>
            <person name="Manee M."/>
        </authorList>
    </citation>
    <scope>NUCLEOTIDE SEQUENCE</scope>
    <source>
        <strain evidence="2">AA-2017</strain>
        <tissue evidence="2">Whole larva</tissue>
    </source>
</reference>
<organism evidence="2 3">
    <name type="scientific">Rhynchophorus ferrugineus</name>
    <name type="common">Red palm weevil</name>
    <name type="synonym">Curculio ferrugineus</name>
    <dbReference type="NCBI Taxonomy" id="354439"/>
    <lineage>
        <taxon>Eukaryota</taxon>
        <taxon>Metazoa</taxon>
        <taxon>Ecdysozoa</taxon>
        <taxon>Arthropoda</taxon>
        <taxon>Hexapoda</taxon>
        <taxon>Insecta</taxon>
        <taxon>Pterygota</taxon>
        <taxon>Neoptera</taxon>
        <taxon>Endopterygota</taxon>
        <taxon>Coleoptera</taxon>
        <taxon>Polyphaga</taxon>
        <taxon>Cucujiformia</taxon>
        <taxon>Curculionidae</taxon>
        <taxon>Dryophthorinae</taxon>
        <taxon>Rhynchophorus</taxon>
    </lineage>
</organism>
<feature type="region of interest" description="Disordered" evidence="1">
    <location>
        <begin position="60"/>
        <end position="92"/>
    </location>
</feature>
<proteinExistence type="predicted"/>
<keyword evidence="3" id="KW-1185">Reference proteome</keyword>
<feature type="compositionally biased region" description="Basic residues" evidence="1">
    <location>
        <begin position="82"/>
        <end position="92"/>
    </location>
</feature>
<gene>
    <name evidence="2" type="ORF">GWI33_007493</name>
</gene>
<dbReference type="EMBL" id="JAACXV010000372">
    <property type="protein sequence ID" value="KAF7279226.1"/>
    <property type="molecule type" value="Genomic_DNA"/>
</dbReference>
<name>A0A834MEU3_RHYFE</name>
<dbReference type="AlphaFoldDB" id="A0A834MEU3"/>
<comment type="caution">
    <text evidence="2">The sequence shown here is derived from an EMBL/GenBank/DDBJ whole genome shotgun (WGS) entry which is preliminary data.</text>
</comment>
<evidence type="ECO:0000313" key="3">
    <source>
        <dbReference type="Proteomes" id="UP000625711"/>
    </source>
</evidence>
<sequence>MKNLKGIARNLAHLGPRHSLGSIFHPVGRSAATPPVPGLRRSSADFPAAAEPVLSTTSNAPLAISEPSPSPNGSHVGTLKTFRTRRPYTKLM</sequence>